<sequence length="172" mass="19480">MKTLDGLPYTFNGAGEFVLLQDIRKTFTTQVRLEQVEDKIGRISEQESLFSYPFGKSYASYMNSDFRPNFNITPVNKIDNYTREICKDDMNCIYDLQTTGITDIAVSTMEAMDEFLAVEKSFQKKEDGNIVGLGKLAIYATIGGVAFIGLLLILCVAWNCRVNRNKKKNEKV</sequence>
<evidence type="ECO:0000259" key="5">
    <source>
        <dbReference type="Pfam" id="PF23263"/>
    </source>
</evidence>
<keyword evidence="7" id="KW-1185">Reference proteome</keyword>
<protein>
    <recommendedName>
        <fullName evidence="5">Mucin-4-like C8-3 domain-containing protein</fullName>
    </recommendedName>
</protein>
<dbReference type="EMBL" id="JARBDR010000921">
    <property type="protein sequence ID" value="KAJ8298649.1"/>
    <property type="molecule type" value="Genomic_DNA"/>
</dbReference>
<comment type="subcellular location">
    <subcellularLocation>
        <location evidence="1">Membrane</location>
    </subcellularLocation>
</comment>
<evidence type="ECO:0000256" key="4">
    <source>
        <dbReference type="SAM" id="Phobius"/>
    </source>
</evidence>
<comment type="caution">
    <text evidence="6">The sequence shown here is derived from an EMBL/GenBank/DDBJ whole genome shotgun (WGS) entry which is preliminary data.</text>
</comment>
<dbReference type="PANTHER" id="PTHR13802">
    <property type="entry name" value="MUCIN 4-RELATED"/>
    <property type="match status" value="1"/>
</dbReference>
<evidence type="ECO:0000256" key="1">
    <source>
        <dbReference type="ARBA" id="ARBA00004370"/>
    </source>
</evidence>
<proteinExistence type="predicted"/>
<organism evidence="6 7">
    <name type="scientific">Tegillarca granosa</name>
    <name type="common">Malaysian cockle</name>
    <name type="synonym">Anadara granosa</name>
    <dbReference type="NCBI Taxonomy" id="220873"/>
    <lineage>
        <taxon>Eukaryota</taxon>
        <taxon>Metazoa</taxon>
        <taxon>Spiralia</taxon>
        <taxon>Lophotrochozoa</taxon>
        <taxon>Mollusca</taxon>
        <taxon>Bivalvia</taxon>
        <taxon>Autobranchia</taxon>
        <taxon>Pteriomorphia</taxon>
        <taxon>Arcoida</taxon>
        <taxon>Arcoidea</taxon>
        <taxon>Arcidae</taxon>
        <taxon>Tegillarca</taxon>
    </lineage>
</organism>
<evidence type="ECO:0000313" key="6">
    <source>
        <dbReference type="EMBL" id="KAJ8298649.1"/>
    </source>
</evidence>
<feature type="transmembrane region" description="Helical" evidence="4">
    <location>
        <begin position="136"/>
        <end position="158"/>
    </location>
</feature>
<keyword evidence="3" id="KW-1015">Disulfide bond</keyword>
<evidence type="ECO:0000256" key="3">
    <source>
        <dbReference type="ARBA" id="ARBA00023157"/>
    </source>
</evidence>
<dbReference type="InterPro" id="IPR056619">
    <property type="entry name" value="C8-3_MUC4"/>
</dbReference>
<reference evidence="6 7" key="1">
    <citation type="submission" date="2022-12" db="EMBL/GenBank/DDBJ databases">
        <title>Chromosome-level genome of Tegillarca granosa.</title>
        <authorList>
            <person name="Kim J."/>
        </authorList>
    </citation>
    <scope>NUCLEOTIDE SEQUENCE [LARGE SCALE GENOMIC DNA]</scope>
    <source>
        <strain evidence="6">Teg-2019</strain>
        <tissue evidence="6">Adductor muscle</tissue>
    </source>
</reference>
<evidence type="ECO:0000256" key="2">
    <source>
        <dbReference type="ARBA" id="ARBA00023136"/>
    </source>
</evidence>
<evidence type="ECO:0000313" key="7">
    <source>
        <dbReference type="Proteomes" id="UP001217089"/>
    </source>
</evidence>
<keyword evidence="4" id="KW-1133">Transmembrane helix</keyword>
<name>A0ABQ9E3A9_TEGGR</name>
<dbReference type="PANTHER" id="PTHR13802:SF52">
    <property type="entry name" value="MUCIN-4"/>
    <property type="match status" value="1"/>
</dbReference>
<dbReference type="InterPro" id="IPR051495">
    <property type="entry name" value="Epithelial_Barrier/Signaling"/>
</dbReference>
<dbReference type="Pfam" id="PF23263">
    <property type="entry name" value="C8-3_MUC4"/>
    <property type="match status" value="1"/>
</dbReference>
<gene>
    <name evidence="6" type="ORF">KUTeg_022709</name>
</gene>
<accession>A0ABQ9E3A9</accession>
<keyword evidence="2 4" id="KW-0472">Membrane</keyword>
<dbReference type="Proteomes" id="UP001217089">
    <property type="component" value="Unassembled WGS sequence"/>
</dbReference>
<feature type="domain" description="Mucin-4-like C8-3" evidence="5">
    <location>
        <begin position="82"/>
        <end position="117"/>
    </location>
</feature>
<keyword evidence="4" id="KW-0812">Transmembrane</keyword>